<dbReference type="AlphaFoldDB" id="X0UHZ5"/>
<protein>
    <recommendedName>
        <fullName evidence="2">MCM domain-containing protein</fullName>
    </recommendedName>
</protein>
<comment type="caution">
    <text evidence="1">The sequence shown here is derived from an EMBL/GenBank/DDBJ whole genome shotgun (WGS) entry which is preliminary data.</text>
</comment>
<dbReference type="InterPro" id="IPR027417">
    <property type="entry name" value="P-loop_NTPase"/>
</dbReference>
<evidence type="ECO:0000313" key="1">
    <source>
        <dbReference type="EMBL" id="GAG05389.1"/>
    </source>
</evidence>
<dbReference type="EMBL" id="BARS01020275">
    <property type="protein sequence ID" value="GAG05389.1"/>
    <property type="molecule type" value="Genomic_DNA"/>
</dbReference>
<sequence>RIRPYIAKALVSRDRDNYIMRHVVGKPPACTHAKLEVAEYEVSSKWTAVHDDMEEANERELTIISKERPSLSGDIEVTGRVHHAGNTVMLMADSLRQLDRAEVDLSGVLNDLVQICPWQTEDPAVMEEYLQRRCADLAYNVTKIYGRHPLHVTHELLAHSPLWMTVEQIKTRGWLDVAVIGDTSTGKSETFRRLMEHHKLGTWMNCVQNISRAGLTMGAITSRDGVRLRPGVFPRNHRKMLVLDEFHHAVKEGIMSDLQGARDDGRVFGAKVYG</sequence>
<dbReference type="SUPFAM" id="SSF52540">
    <property type="entry name" value="P-loop containing nucleoside triphosphate hydrolases"/>
    <property type="match status" value="1"/>
</dbReference>
<name>X0UHZ5_9ZZZZ</name>
<feature type="non-terminal residue" evidence="1">
    <location>
        <position position="1"/>
    </location>
</feature>
<gene>
    <name evidence="1" type="ORF">S01H1_32718</name>
</gene>
<proteinExistence type="predicted"/>
<evidence type="ECO:0008006" key="2">
    <source>
        <dbReference type="Google" id="ProtNLM"/>
    </source>
</evidence>
<feature type="non-terminal residue" evidence="1">
    <location>
        <position position="274"/>
    </location>
</feature>
<dbReference type="Gene3D" id="3.40.50.300">
    <property type="entry name" value="P-loop containing nucleotide triphosphate hydrolases"/>
    <property type="match status" value="1"/>
</dbReference>
<reference evidence="1" key="1">
    <citation type="journal article" date="2014" name="Front. Microbiol.">
        <title>High frequency of phylogenetically diverse reductive dehalogenase-homologous genes in deep subseafloor sedimentary metagenomes.</title>
        <authorList>
            <person name="Kawai M."/>
            <person name="Futagami T."/>
            <person name="Toyoda A."/>
            <person name="Takaki Y."/>
            <person name="Nishi S."/>
            <person name="Hori S."/>
            <person name="Arai W."/>
            <person name="Tsubouchi T."/>
            <person name="Morono Y."/>
            <person name="Uchiyama I."/>
            <person name="Ito T."/>
            <person name="Fujiyama A."/>
            <person name="Inagaki F."/>
            <person name="Takami H."/>
        </authorList>
    </citation>
    <scope>NUCLEOTIDE SEQUENCE</scope>
    <source>
        <strain evidence="1">Expedition CK06-06</strain>
    </source>
</reference>
<accession>X0UHZ5</accession>
<organism evidence="1">
    <name type="scientific">marine sediment metagenome</name>
    <dbReference type="NCBI Taxonomy" id="412755"/>
    <lineage>
        <taxon>unclassified sequences</taxon>
        <taxon>metagenomes</taxon>
        <taxon>ecological metagenomes</taxon>
    </lineage>
</organism>